<dbReference type="AlphaFoldDB" id="A0A495VF38"/>
<feature type="region of interest" description="Disordered" evidence="1">
    <location>
        <begin position="106"/>
        <end position="198"/>
    </location>
</feature>
<protein>
    <submittedName>
        <fullName evidence="2">Uncharacterized protein</fullName>
    </submittedName>
</protein>
<comment type="caution">
    <text evidence="2">The sequence shown here is derived from an EMBL/GenBank/DDBJ whole genome shotgun (WGS) entry which is preliminary data.</text>
</comment>
<evidence type="ECO:0000256" key="1">
    <source>
        <dbReference type="SAM" id="MobiDB-lite"/>
    </source>
</evidence>
<dbReference type="Proteomes" id="UP000274556">
    <property type="component" value="Unassembled WGS sequence"/>
</dbReference>
<dbReference type="EMBL" id="RBXL01000001">
    <property type="protein sequence ID" value="RKT47017.1"/>
    <property type="molecule type" value="Genomic_DNA"/>
</dbReference>
<proteinExistence type="predicted"/>
<gene>
    <name evidence="2" type="ORF">BDD21_4566</name>
</gene>
<keyword evidence="3" id="KW-1185">Reference proteome</keyword>
<evidence type="ECO:0000313" key="2">
    <source>
        <dbReference type="EMBL" id="RKT47017.1"/>
    </source>
</evidence>
<sequence>MSGAAANRFRAPVSGFAVPTSGVPLWDPLGLQRRYCYSRSCMPEINRRRRVGAWLGQVGERVREGHSACSVQVSGLRSGNGVELCLCLPGHALGLPWMLAGRKASGAKPSGLGRRRREPFACPRGHSRGGGEPNLRSASVTASSHLRILSNPADRPVESRPAGPMEWTGFVSGYNSVARPSGGRMPPDAIASGTRNSG</sequence>
<reference evidence="2 3" key="1">
    <citation type="submission" date="2018-10" db="EMBL/GenBank/DDBJ databases">
        <title>Genomic Encyclopedia of Archaeal and Bacterial Type Strains, Phase II (KMG-II): from individual species to whole genera.</title>
        <authorList>
            <person name="Goeker M."/>
        </authorList>
    </citation>
    <scope>NUCLEOTIDE SEQUENCE [LARGE SCALE GENOMIC DNA]</scope>
    <source>
        <strain evidence="2 3">DSM 235</strain>
    </source>
</reference>
<name>A0A495VF38_9GAMM</name>
<accession>A0A495VF38</accession>
<organism evidence="2 3">
    <name type="scientific">Thiocapsa rosea</name>
    <dbReference type="NCBI Taxonomy" id="69360"/>
    <lineage>
        <taxon>Bacteria</taxon>
        <taxon>Pseudomonadati</taxon>
        <taxon>Pseudomonadota</taxon>
        <taxon>Gammaproteobacteria</taxon>
        <taxon>Chromatiales</taxon>
        <taxon>Chromatiaceae</taxon>
        <taxon>Thiocapsa</taxon>
    </lineage>
</organism>
<evidence type="ECO:0000313" key="3">
    <source>
        <dbReference type="Proteomes" id="UP000274556"/>
    </source>
</evidence>